<evidence type="ECO:0000256" key="1">
    <source>
        <dbReference type="SAM" id="Coils"/>
    </source>
</evidence>
<sequence length="373" mass="41965">MKAFRFYASIFSFAFFSYALPTGGVMELDTSELDGKVESHDVSAWESGASNVELSQAIVNGLASTKLKTDLVVSPKTSVLDFQFYKLITQYLKTLKGIDAVRLASIILHYQPYSDECKGTVSYALVDTRFGDVMDAESHAPNVKGKNVAKVVGKVKYLVTVDCSKEAFIQFSMTHQVAVSDINKIKMCQIVSGVDMIKGKMAKLNMGWFTVPGESTIYTPFPAQLFYFPRRSLPELQGKSADYTFNKFVKMAESKYDREVAMLNNLQKLVDSQNIISNNLNTNIENEISSADGEIKKLQSEIEMMEKALPNKYKLGELKNQVSELRRIKDEKLKEIMNEKNEFLEDLRNGQNAEPYKIEINDNNSVDFSNILG</sequence>
<evidence type="ECO:0000313" key="3">
    <source>
        <dbReference type="Proteomes" id="UP000204213"/>
    </source>
</evidence>
<feature type="coiled-coil region" evidence="1">
    <location>
        <begin position="281"/>
        <end position="353"/>
    </location>
</feature>
<name>F8K9Z0_9VIRU</name>
<reference evidence="2 3" key="1">
    <citation type="journal article" date="2012" name="J. Gen. Virol.">
        <title>Raspberry leaf blotch virus, a putative new member of the genus Emaravirus, encodes a novel genomic RNA.</title>
        <authorList>
            <person name="McGavin W.J."/>
            <person name="Mitchell C."/>
            <person name="Cock P.J."/>
            <person name="Wright K.M."/>
            <person name="Macfarlane S.A."/>
        </authorList>
    </citation>
    <scope>NUCLEOTIDE SEQUENCE [LARGE SCALE GENOMIC DNA]</scope>
</reference>
<dbReference type="Proteomes" id="UP000204213">
    <property type="component" value="Genome"/>
</dbReference>
<dbReference type="EMBL" id="FR823302">
    <property type="protein sequence ID" value="CBZ42027.1"/>
    <property type="molecule type" value="Genomic_RNA"/>
</dbReference>
<evidence type="ECO:0000313" key="2">
    <source>
        <dbReference type="EMBL" id="CBZ42027.1"/>
    </source>
</evidence>
<dbReference type="GeneID" id="26939039"/>
<dbReference type="Pfam" id="PF16505">
    <property type="entry name" value="Emaravirus_P4"/>
    <property type="match status" value="1"/>
</dbReference>
<organism evidence="2 3">
    <name type="scientific">Emaravirus idaeobati</name>
    <dbReference type="NCBI Taxonomy" id="1980431"/>
    <lineage>
        <taxon>Viruses</taxon>
        <taxon>Riboviria</taxon>
        <taxon>Orthornavirae</taxon>
        <taxon>Negarnaviricota</taxon>
        <taxon>Polyploviricotina</taxon>
        <taxon>Bunyaviricetes</taxon>
        <taxon>Elliovirales</taxon>
        <taxon>Fimoviridae</taxon>
        <taxon>Emaravirus</taxon>
    </lineage>
</organism>
<dbReference type="RefSeq" id="YP_009237267.1">
    <property type="nucleotide sequence ID" value="NC_029560.1"/>
</dbReference>
<dbReference type="KEGG" id="vg:26939039"/>
<keyword evidence="1" id="KW-0175">Coiled coil</keyword>
<protein>
    <submittedName>
        <fullName evidence="2">p4 protein</fullName>
    </submittedName>
</protein>
<dbReference type="InterPro" id="IPR032434">
    <property type="entry name" value="Emaravirus_P4"/>
</dbReference>
<keyword evidence="3" id="KW-1185">Reference proteome</keyword>
<accession>F8K9Z0</accession>
<dbReference type="OrthoDB" id="31009at10239"/>
<gene>
    <name evidence="2" type="primary">P4</name>
</gene>
<proteinExistence type="predicted"/>